<dbReference type="InterPro" id="IPR011011">
    <property type="entry name" value="Znf_FYVE_PHD"/>
</dbReference>
<keyword evidence="1" id="KW-0479">Metal-binding</keyword>
<feature type="domain" description="PHD-type" evidence="10">
    <location>
        <begin position="638"/>
        <end position="688"/>
    </location>
</feature>
<feature type="domain" description="Bromo" evidence="9">
    <location>
        <begin position="1137"/>
        <end position="1218"/>
    </location>
</feature>
<feature type="compositionally biased region" description="Low complexity" evidence="8">
    <location>
        <begin position="1339"/>
        <end position="1366"/>
    </location>
</feature>
<dbReference type="STRING" id="1054147.F4QBT2"/>
<dbReference type="Pfam" id="PF13831">
    <property type="entry name" value="PHD_2"/>
    <property type="match status" value="1"/>
</dbReference>
<evidence type="ECO:0000259" key="10">
    <source>
        <dbReference type="PROSITE" id="PS50016"/>
    </source>
</evidence>
<dbReference type="PROSITE" id="PS50014">
    <property type="entry name" value="BROMODOMAIN_2"/>
    <property type="match status" value="1"/>
</dbReference>
<evidence type="ECO:0000313" key="13">
    <source>
        <dbReference type="Proteomes" id="UP000007797"/>
    </source>
</evidence>
<feature type="compositionally biased region" description="Low complexity" evidence="8">
    <location>
        <begin position="1453"/>
        <end position="1476"/>
    </location>
</feature>
<feature type="compositionally biased region" description="Low complexity" evidence="8">
    <location>
        <begin position="390"/>
        <end position="399"/>
    </location>
</feature>
<evidence type="ECO:0000256" key="8">
    <source>
        <dbReference type="SAM" id="MobiDB-lite"/>
    </source>
</evidence>
<dbReference type="PROSITE" id="PS51805">
    <property type="entry name" value="EPHD"/>
    <property type="match status" value="1"/>
</dbReference>
<dbReference type="OrthoDB" id="20839at2759"/>
<dbReference type="InterPro" id="IPR001487">
    <property type="entry name" value="Bromodomain"/>
</dbReference>
<evidence type="ECO:0000259" key="9">
    <source>
        <dbReference type="PROSITE" id="PS50014"/>
    </source>
</evidence>
<feature type="compositionally biased region" description="Basic and acidic residues" evidence="8">
    <location>
        <begin position="20"/>
        <end position="30"/>
    </location>
</feature>
<feature type="region of interest" description="Disordered" evidence="8">
    <location>
        <begin position="1"/>
        <end position="31"/>
    </location>
</feature>
<dbReference type="SUPFAM" id="SSF57903">
    <property type="entry name" value="FYVE/PHD zinc finger"/>
    <property type="match status" value="1"/>
</dbReference>
<keyword evidence="2" id="KW-0677">Repeat</keyword>
<dbReference type="CDD" id="cd15492">
    <property type="entry name" value="PHD_BRPF_JADE_like"/>
    <property type="match status" value="1"/>
</dbReference>
<dbReference type="Pfam" id="PF00439">
    <property type="entry name" value="Bromodomain"/>
    <property type="match status" value="1"/>
</dbReference>
<dbReference type="GeneID" id="14866683"/>
<feature type="compositionally biased region" description="Polar residues" evidence="8">
    <location>
        <begin position="1428"/>
        <end position="1452"/>
    </location>
</feature>
<dbReference type="RefSeq" id="XP_004351178.1">
    <property type="nucleotide sequence ID" value="XM_004351126.1"/>
</dbReference>
<accession>F4QBT2</accession>
<evidence type="ECO:0000256" key="5">
    <source>
        <dbReference type="ARBA" id="ARBA00023117"/>
    </source>
</evidence>
<dbReference type="EMBL" id="GL883028">
    <property type="protein sequence ID" value="EGG14670.1"/>
    <property type="molecule type" value="Genomic_DNA"/>
</dbReference>
<keyword evidence="4" id="KW-0862">Zinc</keyword>
<dbReference type="PANTHER" id="PTHR13793:SF107">
    <property type="entry name" value="BROMODOMAIN-CONTAINING PROTEIN HOMOLOG"/>
    <property type="match status" value="1"/>
</dbReference>
<feature type="compositionally biased region" description="Acidic residues" evidence="8">
    <location>
        <begin position="228"/>
        <end position="242"/>
    </location>
</feature>
<feature type="compositionally biased region" description="Low complexity" evidence="8">
    <location>
        <begin position="470"/>
        <end position="510"/>
    </location>
</feature>
<sequence>MGPRRDHHRRALVGNVPKVEGTDEHGRDGDESVELELLGGDREVHEYPEDETWTSFTEELEIKGTDTWVTSKTHPVVVEEVARHTLFFALEDGLDLEEEGEDERPEVDDGEHWTIVVVEDGWLDQTSVRDDDGEDDGDPPRGPTVEDVWETLATWEWGAEDTTTWDKVLEGGLEEEPGKVDDGGLLGWVGVFHDDVVEVDKEGLDAGDVPFGWTQQVTVVEMDRGPDPVDEDGQTENEESGADEATKFIGGGWLLEFLEFLTLLLGETRMVGRFKKKVKKQHRQVTDNGSEDVLEEEEEVEGTIDSDCEGNNNDHHSDSDNEGDQIEESHKPSCPPTPTLPSSSKKKIASSAKPTPSRGKKGTGRRINKPIPFNLPTMECDGNGHHDGNGESQENGQQQDDTEMGDNQPISGVEGEDGDDNTPTVPPFSMDNINKQLLIISSEVPEDDYENVMKESQEVLVILPDEEKINNNNNNTNGKNKTLTKPTSTTTKPSSTGNVKVTTGNGNNQQQHHHHHNHQQLPSERQYSQRYKYLKSNDDALHKPSYRELEENFQPPFQKPPNYIIYKEKTNEEQNEMVEYDMDSEDEEWLTEYNKSSNTIYTEDDFEAVIDRLEKETFEYKQSIGSDMFPHFSSSEAEDVCSVCFDGASDDTNQIVYCDGCDIAVHQECYGIRLIPEGHWFCQRCESPLKSKIECVLCKKSNGALKQTVDGEWSHLVCILNMPEINRIAVLGTGKDRVGPAGLFSHIPKQRFKLLCYVCRKKGGACIQCRQRSCAVAFHAYCIKKKQKSKILENPTPHIIYCKKHFSKNHKSKDPPETIKDISEDSSDDEKEEEEEVEEVEEEEEEEEEVEEEEEEEEEEVEDQEEEEEDHIVQTPTKKGRGGKIIISTPTRGRGRPPKFPSGARSPKKPATVPTTPTRGRGRPPKLTRGRGRGRGGRGARGGRGGLSLRTPTKEKTPPSPRLAAKKLQQQQQQEKQQQDESDSDKDDKVQPKVSITSMAEKTGITAKKADLISLKKALAAIKFPSATFVKSVYEFWVKKRLSRSGLPLIKRFQPSILYSLRSTLQSQDKGENTILHFKYLIHLRKDLERVRTILDIIRKREKFKRDYLTNLKQIFDLFVDTTHHYYQFQVIVDTLIDVDMFESFIHPVTEAQAPNYFSIIQNPICLTNIHNKLKLYRYDNDCDHVDDIIRTSNDFWDDLRLIYTNAQKYNNSKSVVYKSSVILQDIIKVLQEGFQNNPQISKLEIEKIINDGVTQPPLKKTPTKLLTPIKTNSATTPMVVVPKSPAKSPAKAPIKTPIKTPTKAQNEEPTTTTSTTTTTSSSDTSPSFKPLSARKKTPTNTSTTNSPSDTHTTTLAPTTPFKTPTKQSKDDDDGDDTAGRDEGIQVTVVTKESPVPSPIANFVPFTKRFKSPSSTTTTTTTSTTSTVQSSPAKDNDTTPTKPVTRAQTKQSPAKSTAKPPNNNNNNGTININSPGRRNIGRGVNGLFAQTSILNFCKLLPKNHSSTISTQQVLNNIEKKSKRK</sequence>
<evidence type="ECO:0000256" key="4">
    <source>
        <dbReference type="ARBA" id="ARBA00022833"/>
    </source>
</evidence>
<dbReference type="Pfam" id="PF13832">
    <property type="entry name" value="zf-HC5HC2H_2"/>
    <property type="match status" value="1"/>
</dbReference>
<dbReference type="GO" id="GO:0006357">
    <property type="term" value="P:regulation of transcription by RNA polymerase II"/>
    <property type="evidence" value="ECO:0007669"/>
    <property type="project" value="TreeGrafter"/>
</dbReference>
<feature type="compositionally biased region" description="Acidic residues" evidence="8">
    <location>
        <begin position="289"/>
        <end position="308"/>
    </location>
</feature>
<dbReference type="PROSITE" id="PS50016">
    <property type="entry name" value="ZF_PHD_2"/>
    <property type="match status" value="1"/>
</dbReference>
<keyword evidence="3 7" id="KW-0863">Zinc-finger</keyword>
<dbReference type="SMART" id="SM00297">
    <property type="entry name" value="BROMO"/>
    <property type="match status" value="1"/>
</dbReference>
<feature type="region of interest" description="Disordered" evidence="8">
    <location>
        <begin position="467"/>
        <end position="525"/>
    </location>
</feature>
<feature type="compositionally biased region" description="Basic residues" evidence="8">
    <location>
        <begin position="358"/>
        <end position="368"/>
    </location>
</feature>
<dbReference type="InterPro" id="IPR036427">
    <property type="entry name" value="Bromodomain-like_sf"/>
</dbReference>
<name>F4QBT2_CACFS</name>
<dbReference type="PRINTS" id="PR00503">
    <property type="entry name" value="BROMODOMAIN"/>
</dbReference>
<reference evidence="13" key="1">
    <citation type="journal article" date="2011" name="Genome Res.">
        <title>Phylogeny-wide analysis of social amoeba genomes highlights ancient origins for complex intercellular communication.</title>
        <authorList>
            <person name="Heidel A.J."/>
            <person name="Lawal H.M."/>
            <person name="Felder M."/>
            <person name="Schilde C."/>
            <person name="Helps N.R."/>
            <person name="Tunggal B."/>
            <person name="Rivero F."/>
            <person name="John U."/>
            <person name="Schleicher M."/>
            <person name="Eichinger L."/>
            <person name="Platzer M."/>
            <person name="Noegel A.A."/>
            <person name="Schaap P."/>
            <person name="Gloeckner G."/>
        </authorList>
    </citation>
    <scope>NUCLEOTIDE SEQUENCE [LARGE SCALE GENOMIC DNA]</scope>
    <source>
        <strain evidence="13">SH3</strain>
    </source>
</reference>
<dbReference type="InterPro" id="IPR013083">
    <property type="entry name" value="Znf_RING/FYVE/PHD"/>
</dbReference>
<keyword evidence="13" id="KW-1185">Reference proteome</keyword>
<dbReference type="SUPFAM" id="SSF47370">
    <property type="entry name" value="Bromodomain"/>
    <property type="match status" value="1"/>
</dbReference>
<dbReference type="InterPro" id="IPR001965">
    <property type="entry name" value="Znf_PHD"/>
</dbReference>
<feature type="compositionally biased region" description="Acidic residues" evidence="8">
    <location>
        <begin position="824"/>
        <end position="870"/>
    </location>
</feature>
<evidence type="ECO:0000256" key="6">
    <source>
        <dbReference type="PROSITE-ProRule" id="PRU00035"/>
    </source>
</evidence>
<dbReference type="CDD" id="cd15571">
    <property type="entry name" value="ePHD"/>
    <property type="match status" value="1"/>
</dbReference>
<dbReference type="InterPro" id="IPR019542">
    <property type="entry name" value="Enhancer_polycomb-like_N"/>
</dbReference>
<feature type="region of interest" description="Disordered" evidence="8">
    <location>
        <begin position="1278"/>
        <end position="1477"/>
    </location>
</feature>
<feature type="region of interest" description="Disordered" evidence="8">
    <location>
        <begin position="275"/>
        <end position="430"/>
    </location>
</feature>
<feature type="region of interest" description="Disordered" evidence="8">
    <location>
        <begin position="223"/>
        <end position="242"/>
    </location>
</feature>
<feature type="compositionally biased region" description="Low complexity" evidence="8">
    <location>
        <begin position="1283"/>
        <end position="1326"/>
    </location>
</feature>
<keyword evidence="5 6" id="KW-0103">Bromodomain</keyword>
<evidence type="ECO:0000256" key="2">
    <source>
        <dbReference type="ARBA" id="ARBA00022737"/>
    </source>
</evidence>
<evidence type="ECO:0000256" key="7">
    <source>
        <dbReference type="PROSITE-ProRule" id="PRU00146"/>
    </source>
</evidence>
<dbReference type="KEGG" id="dfa:DFA_10928"/>
<feature type="compositionally biased region" description="Basic residues" evidence="8">
    <location>
        <begin position="920"/>
        <end position="938"/>
    </location>
</feature>
<feature type="domain" description="PHD-type" evidence="11">
    <location>
        <begin position="692"/>
        <end position="806"/>
    </location>
</feature>
<dbReference type="InterPro" id="IPR050701">
    <property type="entry name" value="Histone_Mod_Regulator"/>
</dbReference>
<gene>
    <name evidence="12" type="ORF">DFA_10928</name>
</gene>
<evidence type="ECO:0000256" key="1">
    <source>
        <dbReference type="ARBA" id="ARBA00022723"/>
    </source>
</evidence>
<dbReference type="GO" id="GO:0003677">
    <property type="term" value="F:DNA binding"/>
    <property type="evidence" value="ECO:0007669"/>
    <property type="project" value="InterPro"/>
</dbReference>
<dbReference type="InterPro" id="IPR034732">
    <property type="entry name" value="EPHD"/>
</dbReference>
<dbReference type="Gene3D" id="1.20.920.10">
    <property type="entry name" value="Bromodomain-like"/>
    <property type="match status" value="1"/>
</dbReference>
<evidence type="ECO:0000313" key="12">
    <source>
        <dbReference type="EMBL" id="EGG14670.1"/>
    </source>
</evidence>
<feature type="compositionally biased region" description="Low complexity" evidence="8">
    <location>
        <begin position="1414"/>
        <end position="1427"/>
    </location>
</feature>
<evidence type="ECO:0000259" key="11">
    <source>
        <dbReference type="PROSITE" id="PS51805"/>
    </source>
</evidence>
<dbReference type="PANTHER" id="PTHR13793">
    <property type="entry name" value="PHD FINGER PROTEINS"/>
    <property type="match status" value="1"/>
</dbReference>
<proteinExistence type="predicted"/>
<feature type="region of interest" description="Disordered" evidence="8">
    <location>
        <begin position="808"/>
        <end position="997"/>
    </location>
</feature>
<feature type="compositionally biased region" description="Basic residues" evidence="8">
    <location>
        <begin position="1"/>
        <end position="11"/>
    </location>
</feature>
<protein>
    <submittedName>
        <fullName evidence="12">PHD zinc finger-containing protein</fullName>
    </submittedName>
</protein>
<dbReference type="Gene3D" id="3.30.40.10">
    <property type="entry name" value="Zinc/RING finger domain, C3HC4 (zinc finger)"/>
    <property type="match status" value="2"/>
</dbReference>
<dbReference type="Pfam" id="PF10513">
    <property type="entry name" value="EPL1"/>
    <property type="match status" value="1"/>
</dbReference>
<dbReference type="SMART" id="SM00384">
    <property type="entry name" value="AT_hook"/>
    <property type="match status" value="2"/>
</dbReference>
<feature type="compositionally biased region" description="Low complexity" evidence="8">
    <location>
        <begin position="909"/>
        <end position="919"/>
    </location>
</feature>
<evidence type="ECO:0000256" key="3">
    <source>
        <dbReference type="ARBA" id="ARBA00022771"/>
    </source>
</evidence>
<dbReference type="InterPro" id="IPR017956">
    <property type="entry name" value="AT_hook_DNA-bd_motif"/>
</dbReference>
<dbReference type="Proteomes" id="UP000007797">
    <property type="component" value="Unassembled WGS sequence"/>
</dbReference>
<feature type="compositionally biased region" description="Low complexity" evidence="8">
    <location>
        <begin position="966"/>
        <end position="976"/>
    </location>
</feature>
<dbReference type="GO" id="GO:0008270">
    <property type="term" value="F:zinc ion binding"/>
    <property type="evidence" value="ECO:0007669"/>
    <property type="project" value="UniProtKB-KW"/>
</dbReference>
<dbReference type="InterPro" id="IPR019787">
    <property type="entry name" value="Znf_PHD-finger"/>
</dbReference>
<dbReference type="SMART" id="SM00249">
    <property type="entry name" value="PHD"/>
    <property type="match status" value="2"/>
</dbReference>
<feature type="compositionally biased region" description="Basic and acidic residues" evidence="8">
    <location>
        <begin position="812"/>
        <end position="823"/>
    </location>
</feature>
<dbReference type="CDD" id="cd04369">
    <property type="entry name" value="Bromodomain"/>
    <property type="match status" value="1"/>
</dbReference>
<feature type="region of interest" description="Disordered" evidence="8">
    <location>
        <begin position="124"/>
        <end position="145"/>
    </location>
</feature>
<organism evidence="12 13">
    <name type="scientific">Cavenderia fasciculata</name>
    <name type="common">Slime mold</name>
    <name type="synonym">Dictyostelium fasciculatum</name>
    <dbReference type="NCBI Taxonomy" id="261658"/>
    <lineage>
        <taxon>Eukaryota</taxon>
        <taxon>Amoebozoa</taxon>
        <taxon>Evosea</taxon>
        <taxon>Eumycetozoa</taxon>
        <taxon>Dictyostelia</taxon>
        <taxon>Acytosteliales</taxon>
        <taxon>Cavenderiaceae</taxon>
        <taxon>Cavenderia</taxon>
    </lineage>
</organism>